<dbReference type="EMBL" id="AP005247">
    <property type="protein sequence ID" value="BAC20855.1"/>
    <property type="molecule type" value="Genomic_DNA"/>
</dbReference>
<gene>
    <name evidence="2" type="primary">OSJNBa0077F02.115</name>
</gene>
<reference evidence="3" key="1">
    <citation type="journal article" date="2005" name="Nature">
        <title>The map-based sequence of the rice genome.</title>
        <authorList>
            <consortium name="International rice genome sequencing project (IRGSP)"/>
            <person name="Matsumoto T."/>
            <person name="Wu J."/>
            <person name="Kanamori H."/>
            <person name="Katayose Y."/>
            <person name="Fujisawa M."/>
            <person name="Namiki N."/>
            <person name="Mizuno H."/>
            <person name="Yamamoto K."/>
            <person name="Antonio B.A."/>
            <person name="Baba T."/>
            <person name="Sakata K."/>
            <person name="Nagamura Y."/>
            <person name="Aoki H."/>
            <person name="Arikawa K."/>
            <person name="Arita K."/>
            <person name="Bito T."/>
            <person name="Chiden Y."/>
            <person name="Fujitsuka N."/>
            <person name="Fukunaka R."/>
            <person name="Hamada M."/>
            <person name="Harada C."/>
            <person name="Hayashi A."/>
            <person name="Hijishita S."/>
            <person name="Honda M."/>
            <person name="Hosokawa S."/>
            <person name="Ichikawa Y."/>
            <person name="Idonuma A."/>
            <person name="Iijima M."/>
            <person name="Ikeda M."/>
            <person name="Ikeno M."/>
            <person name="Ito K."/>
            <person name="Ito S."/>
            <person name="Ito T."/>
            <person name="Ito Y."/>
            <person name="Ito Y."/>
            <person name="Iwabuchi A."/>
            <person name="Kamiya K."/>
            <person name="Karasawa W."/>
            <person name="Kurita K."/>
            <person name="Katagiri S."/>
            <person name="Kikuta A."/>
            <person name="Kobayashi H."/>
            <person name="Kobayashi N."/>
            <person name="Machita K."/>
            <person name="Maehara T."/>
            <person name="Masukawa M."/>
            <person name="Mizubayashi T."/>
            <person name="Mukai Y."/>
            <person name="Nagasaki H."/>
            <person name="Nagata Y."/>
            <person name="Naito S."/>
            <person name="Nakashima M."/>
            <person name="Nakama Y."/>
            <person name="Nakamichi Y."/>
            <person name="Nakamura M."/>
            <person name="Meguro A."/>
            <person name="Negishi M."/>
            <person name="Ohta I."/>
            <person name="Ohta T."/>
            <person name="Okamoto M."/>
            <person name="Ono N."/>
            <person name="Saji S."/>
            <person name="Sakaguchi M."/>
            <person name="Sakai K."/>
            <person name="Shibata M."/>
            <person name="Shimokawa T."/>
            <person name="Song J."/>
            <person name="Takazaki Y."/>
            <person name="Terasawa K."/>
            <person name="Tsugane M."/>
            <person name="Tsuji K."/>
            <person name="Ueda S."/>
            <person name="Waki K."/>
            <person name="Yamagata H."/>
            <person name="Yamamoto M."/>
            <person name="Yamamoto S."/>
            <person name="Yamane H."/>
            <person name="Yoshiki S."/>
            <person name="Yoshihara R."/>
            <person name="Yukawa K."/>
            <person name="Zhong H."/>
            <person name="Yano M."/>
            <person name="Yuan Q."/>
            <person name="Ouyang S."/>
            <person name="Liu J."/>
            <person name="Jones K.M."/>
            <person name="Gansberger K."/>
            <person name="Moffat K."/>
            <person name="Hill J."/>
            <person name="Bera J."/>
            <person name="Fadrosh D."/>
            <person name="Jin S."/>
            <person name="Johri S."/>
            <person name="Kim M."/>
            <person name="Overton L."/>
            <person name="Reardon M."/>
            <person name="Tsitrin T."/>
            <person name="Vuong H."/>
            <person name="Weaver B."/>
            <person name="Ciecko A."/>
            <person name="Tallon L."/>
            <person name="Jackson J."/>
            <person name="Pai G."/>
            <person name="Aken S.V."/>
            <person name="Utterback T."/>
            <person name="Reidmuller S."/>
            <person name="Feldblyum T."/>
            <person name="Hsiao J."/>
            <person name="Zismann V."/>
            <person name="Iobst S."/>
            <person name="de Vazeille A.R."/>
            <person name="Buell C.R."/>
            <person name="Ying K."/>
            <person name="Li Y."/>
            <person name="Lu T."/>
            <person name="Huang Y."/>
            <person name="Zhao Q."/>
            <person name="Feng Q."/>
            <person name="Zhang L."/>
            <person name="Zhu J."/>
            <person name="Weng Q."/>
            <person name="Mu J."/>
            <person name="Lu Y."/>
            <person name="Fan D."/>
            <person name="Liu Y."/>
            <person name="Guan J."/>
            <person name="Zhang Y."/>
            <person name="Yu S."/>
            <person name="Liu X."/>
            <person name="Zhang Y."/>
            <person name="Hong G."/>
            <person name="Han B."/>
            <person name="Choisne N."/>
            <person name="Demange N."/>
            <person name="Orjeda G."/>
            <person name="Samain S."/>
            <person name="Cattolico L."/>
            <person name="Pelletier E."/>
            <person name="Couloux A."/>
            <person name="Segurens B."/>
            <person name="Wincker P."/>
            <person name="D'Hont A."/>
            <person name="Scarpelli C."/>
            <person name="Weissenbach J."/>
            <person name="Salanoubat M."/>
            <person name="Quetier F."/>
            <person name="Yu Y."/>
            <person name="Kim H.R."/>
            <person name="Rambo T."/>
            <person name="Currie J."/>
            <person name="Collura K."/>
            <person name="Luo M."/>
            <person name="Yang T."/>
            <person name="Ammiraju J.S.S."/>
            <person name="Engler F."/>
            <person name="Soderlund C."/>
            <person name="Wing R.A."/>
            <person name="Palmer L.E."/>
            <person name="de la Bastide M."/>
            <person name="Spiegel L."/>
            <person name="Nascimento L."/>
            <person name="Zutavern T."/>
            <person name="O'Shaughnessy A."/>
            <person name="Dike S."/>
            <person name="Dedhia N."/>
            <person name="Preston R."/>
            <person name="Balija V."/>
            <person name="McCombie W.R."/>
            <person name="Chow T."/>
            <person name="Chen H."/>
            <person name="Chung M."/>
            <person name="Chen C."/>
            <person name="Shaw J."/>
            <person name="Wu H."/>
            <person name="Hsiao K."/>
            <person name="Chao Y."/>
            <person name="Chu M."/>
            <person name="Cheng C."/>
            <person name="Hour A."/>
            <person name="Lee P."/>
            <person name="Lin S."/>
            <person name="Lin Y."/>
            <person name="Liou J."/>
            <person name="Liu S."/>
            <person name="Hsing Y."/>
            <person name="Raghuvanshi S."/>
            <person name="Mohanty A."/>
            <person name="Bharti A.K."/>
            <person name="Gaur A."/>
            <person name="Gupta V."/>
            <person name="Kumar D."/>
            <person name="Ravi V."/>
            <person name="Vij S."/>
            <person name="Kapur A."/>
            <person name="Khurana P."/>
            <person name="Khurana P."/>
            <person name="Khurana J.P."/>
            <person name="Tyagi A.K."/>
            <person name="Gaikwad K."/>
            <person name="Singh A."/>
            <person name="Dalal V."/>
            <person name="Srivastava S."/>
            <person name="Dixit A."/>
            <person name="Pal A.K."/>
            <person name="Ghazi I.A."/>
            <person name="Yadav M."/>
            <person name="Pandit A."/>
            <person name="Bhargava A."/>
            <person name="Sureshbabu K."/>
            <person name="Batra K."/>
            <person name="Sharma T.R."/>
            <person name="Mohapatra T."/>
            <person name="Singh N.K."/>
            <person name="Messing J."/>
            <person name="Nelson A.B."/>
            <person name="Fuks G."/>
            <person name="Kavchok S."/>
            <person name="Keizer G."/>
            <person name="Linton E."/>
            <person name="Llaca V."/>
            <person name="Song R."/>
            <person name="Tanyolac B."/>
            <person name="Young S."/>
            <person name="Ho-Il K."/>
            <person name="Hahn J.H."/>
            <person name="Sangsakoo G."/>
            <person name="Vanavichit A."/>
            <person name="de Mattos Luiz.A.T."/>
            <person name="Zimmer P.D."/>
            <person name="Malone G."/>
            <person name="Dellagostin O."/>
            <person name="de Oliveira A.C."/>
            <person name="Bevan M."/>
            <person name="Bancroft I."/>
            <person name="Minx P."/>
            <person name="Cordum H."/>
            <person name="Wilson R."/>
            <person name="Cheng Z."/>
            <person name="Jin W."/>
            <person name="Jiang J."/>
            <person name="Leong S.A."/>
            <person name="Iwama H."/>
            <person name="Gojobori T."/>
            <person name="Itoh T."/>
            <person name="Niimura Y."/>
            <person name="Fujii Y."/>
            <person name="Habara T."/>
            <person name="Sakai H."/>
            <person name="Sato Y."/>
            <person name="Wilson G."/>
            <person name="Kumar K."/>
            <person name="McCouch S."/>
            <person name="Juretic N."/>
            <person name="Hoen D."/>
            <person name="Wright S."/>
            <person name="Bruskiewich R."/>
            <person name="Bureau T."/>
            <person name="Miyao A."/>
            <person name="Hirochika H."/>
            <person name="Nishikawa T."/>
            <person name="Kadowaki K."/>
            <person name="Sugiura M."/>
            <person name="Burr B."/>
            <person name="Sasaki T."/>
        </authorList>
    </citation>
    <scope>NUCLEOTIDE SEQUENCE [LARGE SCALE GENOMIC DNA]</scope>
    <source>
        <strain evidence="3">cv. Nipponbare</strain>
    </source>
</reference>
<reference evidence="3" key="2">
    <citation type="journal article" date="2008" name="Nucleic Acids Res.">
        <title>The rice annotation project database (RAP-DB): 2008 update.</title>
        <authorList>
            <consortium name="The rice annotation project (RAP)"/>
        </authorList>
    </citation>
    <scope>GENOME REANNOTATION</scope>
    <source>
        <strain evidence="3">cv. Nipponbare</strain>
    </source>
</reference>
<feature type="compositionally biased region" description="Low complexity" evidence="1">
    <location>
        <begin position="121"/>
        <end position="139"/>
    </location>
</feature>
<feature type="compositionally biased region" description="Basic and acidic residues" evidence="1">
    <location>
        <begin position="87"/>
        <end position="100"/>
    </location>
</feature>
<dbReference type="AlphaFoldDB" id="Q8H366"/>
<feature type="region of interest" description="Disordered" evidence="1">
    <location>
        <begin position="113"/>
        <end position="145"/>
    </location>
</feature>
<name>Q8H366_ORYSJ</name>
<sequence length="189" mass="20060">MSTYKPIIDEYLYVTGFKFAPVKGSPPPSPAIGLQEVGPGGLQHRRRRHLLTASHQIRLPVPSPASRSLTPSPPDRRPSTLTPSPPPDRRSPDLAPEKPDLAAGAFPRLPAADAAKSGLQDADPAADTFATSATSSSTAGHRLLRRQPLTTRSDLHEVVGCGSSIRSLSLTAGRRCLRHRPPAAGFVCA</sequence>
<protein>
    <submittedName>
        <fullName evidence="2">Uncharacterized protein</fullName>
    </submittedName>
</protein>
<accession>Q8H366</accession>
<feature type="region of interest" description="Disordered" evidence="1">
    <location>
        <begin position="56"/>
        <end position="101"/>
    </location>
</feature>
<organism evidence="2 3">
    <name type="scientific">Oryza sativa subsp. japonica</name>
    <name type="common">Rice</name>
    <dbReference type="NCBI Taxonomy" id="39947"/>
    <lineage>
        <taxon>Eukaryota</taxon>
        <taxon>Viridiplantae</taxon>
        <taxon>Streptophyta</taxon>
        <taxon>Embryophyta</taxon>
        <taxon>Tracheophyta</taxon>
        <taxon>Spermatophyta</taxon>
        <taxon>Magnoliopsida</taxon>
        <taxon>Liliopsida</taxon>
        <taxon>Poales</taxon>
        <taxon>Poaceae</taxon>
        <taxon>BOP clade</taxon>
        <taxon>Oryzoideae</taxon>
        <taxon>Oryzeae</taxon>
        <taxon>Oryzinae</taxon>
        <taxon>Oryza</taxon>
        <taxon>Oryza sativa</taxon>
    </lineage>
</organism>
<evidence type="ECO:0000313" key="3">
    <source>
        <dbReference type="Proteomes" id="UP000000763"/>
    </source>
</evidence>
<evidence type="ECO:0000313" key="2">
    <source>
        <dbReference type="EMBL" id="BAC20855.1"/>
    </source>
</evidence>
<dbReference type="Proteomes" id="UP000000763">
    <property type="component" value="Chromosome 7"/>
</dbReference>
<proteinExistence type="predicted"/>
<evidence type="ECO:0000256" key="1">
    <source>
        <dbReference type="SAM" id="MobiDB-lite"/>
    </source>
</evidence>